<evidence type="ECO:0000256" key="11">
    <source>
        <dbReference type="ARBA" id="ARBA00022801"/>
    </source>
</evidence>
<evidence type="ECO:0000256" key="3">
    <source>
        <dbReference type="ARBA" id="ARBA00001936"/>
    </source>
</evidence>
<keyword evidence="11" id="KW-0378">Hydrolase</keyword>
<keyword evidence="9" id="KW-0963">Cytoplasm</keyword>
<dbReference type="PANTHER" id="PTHR10907">
    <property type="entry name" value="REGUCALCIN"/>
    <property type="match status" value="1"/>
</dbReference>
<comment type="cofactor">
    <cofactor evidence="2">
        <name>Ca(2+)</name>
        <dbReference type="ChEBI" id="CHEBI:29108"/>
    </cofactor>
</comment>
<evidence type="ECO:0000256" key="13">
    <source>
        <dbReference type="ARBA" id="ARBA00032464"/>
    </source>
</evidence>
<dbReference type="EMBL" id="JASPKY010000065">
    <property type="protein sequence ID" value="KAK9743823.1"/>
    <property type="molecule type" value="Genomic_DNA"/>
</dbReference>
<feature type="binding site" evidence="15">
    <location>
        <position position="211"/>
    </location>
    <ligand>
        <name>a divalent metal cation</name>
        <dbReference type="ChEBI" id="CHEBI:60240"/>
    </ligand>
</feature>
<evidence type="ECO:0000256" key="8">
    <source>
        <dbReference type="ARBA" id="ARBA00016808"/>
    </source>
</evidence>
<comment type="similarity">
    <text evidence="6">Belongs to the SMP-30/CGR1 family.</text>
</comment>
<comment type="cofactor">
    <cofactor evidence="3">
        <name>Mn(2+)</name>
        <dbReference type="ChEBI" id="CHEBI:29035"/>
    </cofactor>
</comment>
<evidence type="ECO:0000256" key="1">
    <source>
        <dbReference type="ARBA" id="ARBA00001589"/>
    </source>
</evidence>
<evidence type="ECO:0000256" key="7">
    <source>
        <dbReference type="ARBA" id="ARBA00013227"/>
    </source>
</evidence>
<keyword evidence="10 15" id="KW-0479">Metal-binding</keyword>
<dbReference type="PRINTS" id="PR01790">
    <property type="entry name" value="SMP30FAMILY"/>
</dbReference>
<gene>
    <name evidence="17" type="ORF">QE152_g8246</name>
</gene>
<evidence type="ECO:0000256" key="14">
    <source>
        <dbReference type="PIRSR" id="PIRSR605511-1"/>
    </source>
</evidence>
<proteinExistence type="inferred from homology"/>
<reference evidence="17 18" key="1">
    <citation type="journal article" date="2024" name="BMC Genomics">
        <title>De novo assembly and annotation of Popillia japonica's genome with initial clues to its potential as an invasive pest.</title>
        <authorList>
            <person name="Cucini C."/>
            <person name="Boschi S."/>
            <person name="Funari R."/>
            <person name="Cardaioli E."/>
            <person name="Iannotti N."/>
            <person name="Marturano G."/>
            <person name="Paoli F."/>
            <person name="Bruttini M."/>
            <person name="Carapelli A."/>
            <person name="Frati F."/>
            <person name="Nardi F."/>
        </authorList>
    </citation>
    <scope>NUCLEOTIDE SEQUENCE [LARGE SCALE GENOMIC DNA]</scope>
    <source>
        <strain evidence="17">DMR45628</strain>
    </source>
</reference>
<feature type="binding site" evidence="15">
    <location>
        <position position="109"/>
    </location>
    <ligand>
        <name>substrate</name>
    </ligand>
</feature>
<feature type="binding site" evidence="15">
    <location>
        <position position="111"/>
    </location>
    <ligand>
        <name>substrate</name>
    </ligand>
</feature>
<evidence type="ECO:0000256" key="10">
    <source>
        <dbReference type="ARBA" id="ARBA00022723"/>
    </source>
</evidence>
<feature type="domain" description="SMP-30/Gluconolactonase/LRE-like region" evidence="16">
    <location>
        <begin position="15"/>
        <end position="271"/>
    </location>
</feature>
<dbReference type="InterPro" id="IPR008367">
    <property type="entry name" value="Regucalcin"/>
</dbReference>
<evidence type="ECO:0000313" key="18">
    <source>
        <dbReference type="Proteomes" id="UP001458880"/>
    </source>
</evidence>
<comment type="subcellular location">
    <subcellularLocation>
        <location evidence="5">Cytoplasm</location>
    </subcellularLocation>
</comment>
<dbReference type="InterPro" id="IPR013658">
    <property type="entry name" value="SGL"/>
</dbReference>
<dbReference type="Proteomes" id="UP001458880">
    <property type="component" value="Unassembled WGS sequence"/>
</dbReference>
<dbReference type="EC" id="3.1.1.17" evidence="7"/>
<dbReference type="GO" id="GO:0005509">
    <property type="term" value="F:calcium ion binding"/>
    <property type="evidence" value="ECO:0007669"/>
    <property type="project" value="InterPro"/>
</dbReference>
<evidence type="ECO:0000256" key="12">
    <source>
        <dbReference type="ARBA" id="ARBA00022837"/>
    </source>
</evidence>
<dbReference type="GO" id="GO:0030234">
    <property type="term" value="F:enzyme regulator activity"/>
    <property type="evidence" value="ECO:0007669"/>
    <property type="project" value="InterPro"/>
</dbReference>
<comment type="catalytic activity">
    <reaction evidence="1">
        <text>D-glucono-1,5-lactone + H2O = D-gluconate + H(+)</text>
        <dbReference type="Rhea" id="RHEA:10440"/>
        <dbReference type="ChEBI" id="CHEBI:15377"/>
        <dbReference type="ChEBI" id="CHEBI:15378"/>
        <dbReference type="ChEBI" id="CHEBI:16217"/>
        <dbReference type="ChEBI" id="CHEBI:18391"/>
        <dbReference type="EC" id="3.1.1.17"/>
    </reaction>
</comment>
<dbReference type="Pfam" id="PF08450">
    <property type="entry name" value="SGL"/>
    <property type="match status" value="1"/>
</dbReference>
<keyword evidence="15" id="KW-0862">Zinc</keyword>
<dbReference type="FunFam" id="2.120.10.30:FF:000027">
    <property type="entry name" value="Regucalcin homologue"/>
    <property type="match status" value="1"/>
</dbReference>
<evidence type="ECO:0000256" key="15">
    <source>
        <dbReference type="PIRSR" id="PIRSR605511-2"/>
    </source>
</evidence>
<keyword evidence="12" id="KW-0106">Calcium</keyword>
<evidence type="ECO:0000256" key="4">
    <source>
        <dbReference type="ARBA" id="ARBA00001946"/>
    </source>
</evidence>
<evidence type="ECO:0000256" key="6">
    <source>
        <dbReference type="ARBA" id="ARBA00008853"/>
    </source>
</evidence>
<dbReference type="GO" id="GO:0005737">
    <property type="term" value="C:cytoplasm"/>
    <property type="evidence" value="ECO:0007669"/>
    <property type="project" value="UniProtKB-SubCell"/>
</dbReference>
<evidence type="ECO:0000256" key="2">
    <source>
        <dbReference type="ARBA" id="ARBA00001913"/>
    </source>
</evidence>
<evidence type="ECO:0000256" key="9">
    <source>
        <dbReference type="ARBA" id="ARBA00022490"/>
    </source>
</evidence>
<dbReference type="Gene3D" id="2.120.10.30">
    <property type="entry name" value="TolB, C-terminal domain"/>
    <property type="match status" value="1"/>
</dbReference>
<name>A0AAW1M474_POPJA</name>
<evidence type="ECO:0000256" key="5">
    <source>
        <dbReference type="ARBA" id="ARBA00004496"/>
    </source>
</evidence>
<protein>
    <recommendedName>
        <fullName evidence="8">Regucalcin</fullName>
        <ecNumber evidence="7">3.1.1.17</ecNumber>
    </recommendedName>
    <alternativeName>
        <fullName evidence="13">Gluconolactonase</fullName>
    </alternativeName>
</protein>
<dbReference type="AlphaFoldDB" id="A0AAW1M474"/>
<keyword evidence="18" id="KW-1185">Reference proteome</keyword>
<comment type="cofactor">
    <cofactor evidence="4">
        <name>Mg(2+)</name>
        <dbReference type="ChEBI" id="CHEBI:18420"/>
    </cofactor>
</comment>
<sequence length="304" mass="33692">MSVKIELINDEKCQLGESPFWDEISQSLYFVDIFGKTVHRYTPSTKAYAKALVGEKNVSFIIPVEGQENTFVIGYGNEIAKLIWDGVSDKIDNLETIAELKNTSEISHRFNDAKVGPTGELWAGVFIPKLGGGFTPNAGSLYALTSNNTLKTLTTGVTLSNGLVWNESTNKFYFIDSVAAEIYEFDCKDNELSNRETIFKFRDLDIEGDPDGMTIDTNGNLWIACIRGSKIIHVDPRKPNTLLRTIEMPVKQVTCVVFAGPNYEDLYVTTASIPVHNAPAPEGGWTYKITGLGVKGLPPRRLRL</sequence>
<evidence type="ECO:0000313" key="17">
    <source>
        <dbReference type="EMBL" id="KAK9743823.1"/>
    </source>
</evidence>
<feature type="active site" description="Proton donor/acceptor" evidence="14">
    <location>
        <position position="211"/>
    </location>
</feature>
<accession>A0AAW1M474</accession>
<organism evidence="17 18">
    <name type="scientific">Popillia japonica</name>
    <name type="common">Japanese beetle</name>
    <dbReference type="NCBI Taxonomy" id="7064"/>
    <lineage>
        <taxon>Eukaryota</taxon>
        <taxon>Metazoa</taxon>
        <taxon>Ecdysozoa</taxon>
        <taxon>Arthropoda</taxon>
        <taxon>Hexapoda</taxon>
        <taxon>Insecta</taxon>
        <taxon>Pterygota</taxon>
        <taxon>Neoptera</taxon>
        <taxon>Endopterygota</taxon>
        <taxon>Coleoptera</taxon>
        <taxon>Polyphaga</taxon>
        <taxon>Scarabaeiformia</taxon>
        <taxon>Scarabaeidae</taxon>
        <taxon>Rutelinae</taxon>
        <taxon>Popillia</taxon>
    </lineage>
</organism>
<dbReference type="GO" id="GO:0019853">
    <property type="term" value="P:L-ascorbic acid biosynthetic process"/>
    <property type="evidence" value="ECO:0007669"/>
    <property type="project" value="TreeGrafter"/>
</dbReference>
<dbReference type="InterPro" id="IPR011042">
    <property type="entry name" value="6-blade_b-propeller_TolB-like"/>
</dbReference>
<feature type="binding site" evidence="15">
    <location>
        <position position="17"/>
    </location>
    <ligand>
        <name>a divalent metal cation</name>
        <dbReference type="ChEBI" id="CHEBI:60240"/>
    </ligand>
</feature>
<dbReference type="InterPro" id="IPR005511">
    <property type="entry name" value="SMP-30"/>
</dbReference>
<dbReference type="SUPFAM" id="SSF63829">
    <property type="entry name" value="Calcium-dependent phosphotriesterase"/>
    <property type="match status" value="1"/>
</dbReference>
<feature type="binding site" evidence="15">
    <location>
        <position position="161"/>
    </location>
    <ligand>
        <name>a divalent metal cation</name>
        <dbReference type="ChEBI" id="CHEBI:60240"/>
    </ligand>
</feature>
<dbReference type="PANTHER" id="PTHR10907:SF66">
    <property type="entry name" value="MIP34848P1-RELATED"/>
    <property type="match status" value="1"/>
</dbReference>
<dbReference type="GO" id="GO:0004341">
    <property type="term" value="F:gluconolactonase activity"/>
    <property type="evidence" value="ECO:0007669"/>
    <property type="project" value="UniProtKB-EC"/>
</dbReference>
<dbReference type="PRINTS" id="PR01791">
    <property type="entry name" value="REGUCALCIN"/>
</dbReference>
<comment type="caution">
    <text evidence="17">The sequence shown here is derived from an EMBL/GenBank/DDBJ whole genome shotgun (WGS) entry which is preliminary data.</text>
</comment>
<comment type="cofactor">
    <cofactor evidence="15">
        <name>Zn(2+)</name>
        <dbReference type="ChEBI" id="CHEBI:29105"/>
    </cofactor>
    <text evidence="15">Binds 1 divalent metal cation per subunit.</text>
</comment>
<evidence type="ECO:0000259" key="16">
    <source>
        <dbReference type="Pfam" id="PF08450"/>
    </source>
</evidence>